<dbReference type="PANTHER" id="PTHR48426">
    <property type="entry name" value="CHROMATIN TARGET OF PRMT1 PROTEIN"/>
    <property type="match status" value="1"/>
</dbReference>
<reference evidence="4 5" key="1">
    <citation type="submission" date="2017-07" db="EMBL/GenBank/DDBJ databases">
        <authorList>
            <person name="Talla V."/>
            <person name="Backstrom N."/>
        </authorList>
    </citation>
    <scope>NUCLEOTIDE SEQUENCE [LARGE SCALE GENOMIC DNA]</scope>
</reference>
<name>A0A5E4QQT0_9NEOP</name>
<keyword evidence="1" id="KW-0694">RNA-binding</keyword>
<evidence type="ECO:0000313" key="4">
    <source>
        <dbReference type="EMBL" id="VVD00287.1"/>
    </source>
</evidence>
<feature type="domain" description="Chromatin target of PRMT1 protein C-terminal" evidence="3">
    <location>
        <begin position="133"/>
        <end position="221"/>
    </location>
</feature>
<evidence type="ECO:0000259" key="3">
    <source>
        <dbReference type="SMART" id="SM01218"/>
    </source>
</evidence>
<dbReference type="Pfam" id="PF13865">
    <property type="entry name" value="FoP_duplication"/>
    <property type="match status" value="1"/>
</dbReference>
<dbReference type="Proteomes" id="UP000324832">
    <property type="component" value="Unassembled WGS sequence"/>
</dbReference>
<dbReference type="SMART" id="SM01218">
    <property type="entry name" value="FoP_duplication"/>
    <property type="match status" value="1"/>
</dbReference>
<feature type="compositionally biased region" description="Polar residues" evidence="2">
    <location>
        <begin position="139"/>
        <end position="158"/>
    </location>
</feature>
<dbReference type="EMBL" id="FZQP02004568">
    <property type="protein sequence ID" value="VVD00287.1"/>
    <property type="molecule type" value="Genomic_DNA"/>
</dbReference>
<evidence type="ECO:0000313" key="5">
    <source>
        <dbReference type="Proteomes" id="UP000324832"/>
    </source>
</evidence>
<evidence type="ECO:0000256" key="2">
    <source>
        <dbReference type="SAM" id="MobiDB-lite"/>
    </source>
</evidence>
<evidence type="ECO:0000256" key="1">
    <source>
        <dbReference type="ARBA" id="ARBA00022884"/>
    </source>
</evidence>
<accession>A0A5E4QQT0</accession>
<proteinExistence type="predicted"/>
<dbReference type="AlphaFoldDB" id="A0A5E4QQT0"/>
<organism evidence="4 5">
    <name type="scientific">Leptidea sinapis</name>
    <dbReference type="NCBI Taxonomy" id="189913"/>
    <lineage>
        <taxon>Eukaryota</taxon>
        <taxon>Metazoa</taxon>
        <taxon>Ecdysozoa</taxon>
        <taxon>Arthropoda</taxon>
        <taxon>Hexapoda</taxon>
        <taxon>Insecta</taxon>
        <taxon>Pterygota</taxon>
        <taxon>Neoptera</taxon>
        <taxon>Endopterygota</taxon>
        <taxon>Lepidoptera</taxon>
        <taxon>Glossata</taxon>
        <taxon>Ditrysia</taxon>
        <taxon>Papilionoidea</taxon>
        <taxon>Pieridae</taxon>
        <taxon>Dismorphiinae</taxon>
        <taxon>Leptidea</taxon>
    </lineage>
</organism>
<feature type="region of interest" description="Disordered" evidence="2">
    <location>
        <begin position="132"/>
        <end position="191"/>
    </location>
</feature>
<dbReference type="InterPro" id="IPR025715">
    <property type="entry name" value="FoP_C"/>
</dbReference>
<keyword evidence="5" id="KW-1185">Reference proteome</keyword>
<dbReference type="InterPro" id="IPR052656">
    <property type="entry name" value="CTOP_PRMT1"/>
</dbReference>
<sequence>MVIDKVYGLQRTGLSLNQRFTLLAQAQKARQTRPRRNSNIGYQNLAKQRLIEQLNQEGYRQAVKERLGWRSFGSDSNLPGLRRANSFGNLSQRSVTSGFIFFQGGWRNWGLQRRGGRMGFNRGRIRGRGGFQQVGRMQSRQAGAQNQGQTRAGPQNQAGARPQTGPRGRGRGRSWGRGGANTNRPQVSKEELDLQLDQYMSSTKSALDKELDDYMKAAMELE</sequence>
<dbReference type="GO" id="GO:0003723">
    <property type="term" value="F:RNA binding"/>
    <property type="evidence" value="ECO:0007669"/>
    <property type="project" value="UniProtKB-KW"/>
</dbReference>
<dbReference type="PANTHER" id="PTHR48426:SF1">
    <property type="entry name" value="CHROMATIN TARGET OF PRMT1 PROTEIN"/>
    <property type="match status" value="1"/>
</dbReference>
<gene>
    <name evidence="4" type="ORF">LSINAPIS_LOCUS10959</name>
</gene>
<protein>
    <recommendedName>
        <fullName evidence="3">Chromatin target of PRMT1 protein C-terminal domain-containing protein</fullName>
    </recommendedName>
</protein>